<dbReference type="NCBIfam" id="TIGR00707">
    <property type="entry name" value="argD"/>
    <property type="match status" value="1"/>
</dbReference>
<feature type="modified residue" description="N6-(pyridoxal phosphate)lysine" evidence="5">
    <location>
        <position position="251"/>
    </location>
</feature>
<dbReference type="RefSeq" id="WP_119334532.1">
    <property type="nucleotide sequence ID" value="NZ_AP018558.1"/>
</dbReference>
<evidence type="ECO:0000256" key="4">
    <source>
        <dbReference type="ARBA" id="ARBA00022898"/>
    </source>
</evidence>
<dbReference type="OrthoDB" id="5288905at2"/>
<evidence type="ECO:0000256" key="2">
    <source>
        <dbReference type="ARBA" id="ARBA00022605"/>
    </source>
</evidence>
<dbReference type="NCBIfam" id="NF002325">
    <property type="entry name" value="PRK01278.1"/>
    <property type="match status" value="1"/>
</dbReference>
<dbReference type="InterPro" id="IPR050103">
    <property type="entry name" value="Class-III_PLP-dep_AT"/>
</dbReference>
<feature type="binding site" evidence="5">
    <location>
        <position position="280"/>
    </location>
    <ligand>
        <name>pyridoxal 5'-phosphate</name>
        <dbReference type="ChEBI" id="CHEBI:597326"/>
    </ligand>
</feature>
<dbReference type="GO" id="GO:0003992">
    <property type="term" value="F:N2-acetyl-L-ornithine:2-oxoglutarate 5-aminotransferase activity"/>
    <property type="evidence" value="ECO:0007669"/>
    <property type="project" value="UniProtKB-UniRule"/>
</dbReference>
<comment type="catalytic activity">
    <reaction evidence="5">
        <text>N(2)-acetyl-L-ornithine + 2-oxoglutarate = N-acetyl-L-glutamate 5-semialdehyde + L-glutamate</text>
        <dbReference type="Rhea" id="RHEA:18049"/>
        <dbReference type="ChEBI" id="CHEBI:16810"/>
        <dbReference type="ChEBI" id="CHEBI:29123"/>
        <dbReference type="ChEBI" id="CHEBI:29985"/>
        <dbReference type="ChEBI" id="CHEBI:57805"/>
        <dbReference type="EC" id="2.6.1.11"/>
    </reaction>
</comment>
<feature type="binding site" evidence="5">
    <location>
        <position position="130"/>
    </location>
    <ligand>
        <name>N(2)-acetyl-L-ornithine</name>
        <dbReference type="ChEBI" id="CHEBI:57805"/>
    </ligand>
</feature>
<keyword evidence="2 5" id="KW-0028">Amino-acid biosynthesis</keyword>
<evidence type="ECO:0000313" key="7">
    <source>
        <dbReference type="Proteomes" id="UP000262004"/>
    </source>
</evidence>
<comment type="cofactor">
    <cofactor evidence="5">
        <name>pyridoxal 5'-phosphate</name>
        <dbReference type="ChEBI" id="CHEBI:597326"/>
    </cofactor>
    <text evidence="5">Binds 1 pyridoxal phosphate per subunit.</text>
</comment>
<dbReference type="KEGG" id="htl:HPTL_0447"/>
<dbReference type="GO" id="GO:0006526">
    <property type="term" value="P:L-arginine biosynthetic process"/>
    <property type="evidence" value="ECO:0007669"/>
    <property type="project" value="UniProtKB-UniRule"/>
</dbReference>
<dbReference type="FunFam" id="3.40.640.10:FF:000004">
    <property type="entry name" value="Acetylornithine aminotransferase"/>
    <property type="match status" value="1"/>
</dbReference>
<dbReference type="InterPro" id="IPR015422">
    <property type="entry name" value="PyrdxlP-dep_Trfase_small"/>
</dbReference>
<keyword evidence="5" id="KW-0963">Cytoplasm</keyword>
<comment type="subcellular location">
    <subcellularLocation>
        <location evidence="5">Cytoplasm</location>
    </subcellularLocation>
</comment>
<feature type="binding site" evidence="5">
    <location>
        <begin position="95"/>
        <end position="96"/>
    </location>
    <ligand>
        <name>pyridoxal 5'-phosphate</name>
        <dbReference type="ChEBI" id="CHEBI:597326"/>
    </ligand>
</feature>
<evidence type="ECO:0000256" key="5">
    <source>
        <dbReference type="HAMAP-Rule" id="MF_01107"/>
    </source>
</evidence>
<feature type="binding site" evidence="5">
    <location>
        <position position="127"/>
    </location>
    <ligand>
        <name>pyridoxal 5'-phosphate</name>
        <dbReference type="ChEBI" id="CHEBI:597326"/>
    </ligand>
</feature>
<protein>
    <recommendedName>
        <fullName evidence="5">Acetylornithine aminotransferase</fullName>
        <shortName evidence="5">ACOAT</shortName>
        <ecNumber evidence="5">2.6.1.11</ecNumber>
    </recommendedName>
</protein>
<dbReference type="InterPro" id="IPR004636">
    <property type="entry name" value="AcOrn/SuccOrn_fam"/>
</dbReference>
<comment type="miscellaneous">
    <text evidence="5">May also have succinyldiaminopimelate aminotransferase activity, thus carrying out the corresponding step in lysine biosynthesis.</text>
</comment>
<dbReference type="GO" id="GO:0042802">
    <property type="term" value="F:identical protein binding"/>
    <property type="evidence" value="ECO:0007669"/>
    <property type="project" value="TreeGrafter"/>
</dbReference>
<dbReference type="CDD" id="cd00610">
    <property type="entry name" value="OAT_like"/>
    <property type="match status" value="1"/>
</dbReference>
<name>A0A2Z6DWD6_HYDTE</name>
<dbReference type="Gene3D" id="3.40.640.10">
    <property type="entry name" value="Type I PLP-dependent aspartate aminotransferase-like (Major domain)"/>
    <property type="match status" value="1"/>
</dbReference>
<dbReference type="EC" id="2.6.1.11" evidence="5"/>
<accession>A0A2Z6DWD6</accession>
<keyword evidence="5" id="KW-0055">Arginine biosynthesis</keyword>
<dbReference type="PIRSF" id="PIRSF000521">
    <property type="entry name" value="Transaminase_4ab_Lys_Orn"/>
    <property type="match status" value="1"/>
</dbReference>
<dbReference type="Pfam" id="PF00202">
    <property type="entry name" value="Aminotran_3"/>
    <property type="match status" value="1"/>
</dbReference>
<dbReference type="EMBL" id="AP018558">
    <property type="protein sequence ID" value="BBD76715.1"/>
    <property type="molecule type" value="Genomic_DNA"/>
</dbReference>
<dbReference type="AlphaFoldDB" id="A0A2Z6DWD6"/>
<dbReference type="UniPathway" id="UPA00068">
    <property type="reaction ID" value="UER00109"/>
</dbReference>
<comment type="subunit">
    <text evidence="5">Homodimer.</text>
</comment>
<dbReference type="PANTHER" id="PTHR11986:SF79">
    <property type="entry name" value="ACETYLORNITHINE AMINOTRANSFERASE, MITOCHONDRIAL"/>
    <property type="match status" value="1"/>
</dbReference>
<dbReference type="Gene3D" id="3.90.1150.10">
    <property type="entry name" value="Aspartate Aminotransferase, domain 1"/>
    <property type="match status" value="1"/>
</dbReference>
<keyword evidence="3 5" id="KW-0808">Transferase</keyword>
<keyword evidence="4 5" id="KW-0663">Pyridoxal phosphate</keyword>
<feature type="binding site" evidence="5">
    <location>
        <position position="279"/>
    </location>
    <ligand>
        <name>N(2)-acetyl-L-ornithine</name>
        <dbReference type="ChEBI" id="CHEBI:57805"/>
    </ligand>
</feature>
<comment type="pathway">
    <text evidence="5">Amino-acid biosynthesis; L-arginine biosynthesis; N(2)-acetyl-L-ornithine from L-glutamate: step 4/4.</text>
</comment>
<dbReference type="SUPFAM" id="SSF53383">
    <property type="entry name" value="PLP-dependent transferases"/>
    <property type="match status" value="1"/>
</dbReference>
<proteinExistence type="inferred from homology"/>
<dbReference type="GO" id="GO:0005737">
    <property type="term" value="C:cytoplasm"/>
    <property type="evidence" value="ECO:0007669"/>
    <property type="project" value="UniProtKB-SubCell"/>
</dbReference>
<dbReference type="GO" id="GO:0030170">
    <property type="term" value="F:pyridoxal phosphate binding"/>
    <property type="evidence" value="ECO:0007669"/>
    <property type="project" value="InterPro"/>
</dbReference>
<keyword evidence="7" id="KW-1185">Reference proteome</keyword>
<dbReference type="InterPro" id="IPR015424">
    <property type="entry name" value="PyrdxlP-dep_Trfase"/>
</dbReference>
<evidence type="ECO:0000256" key="3">
    <source>
        <dbReference type="ARBA" id="ARBA00022679"/>
    </source>
</evidence>
<sequence length="401" mass="42066">MTHLMNTYARLPVAFAHGEGVWLTDEAGNRYLDALAGIAVSTLGHAHPRLAEAICAQAKKVLHTSNLYRIPAQEALAERLCALSAMEEVFFANSGAEANEGAIKLARLYGHRRGIARPKIVVMEQAFHGRTLAALSATGNVKAQQGFEPLVEGFVRVPFGDLTALTAALADSDVVAVLFEVIQGEGGIRLAAPEVVRAIREITAARGVLMMCDEVQCGVGRTGHWFGWQWAAAALGVAPEALAPDVMTLAKGLGSGVPLGALLARGPAAGVFGPGNHGSTFGGNPLACVAGLTTLAVIEEEGLLANAAARGAQLKNALQQAFADLPAVQEVRGEGLMIGVVLDRPCGALVRTALEEARLLINVTAERVIRLLPPLVISEAETEEIAARLVPLVRRFVRGGE</sequence>
<feature type="binding site" evidence="5">
    <location>
        <begin position="213"/>
        <end position="216"/>
    </location>
    <ligand>
        <name>pyridoxal 5'-phosphate</name>
        <dbReference type="ChEBI" id="CHEBI:597326"/>
    </ligand>
</feature>
<gene>
    <name evidence="5" type="primary">argD</name>
    <name evidence="6" type="ORF">HPTL_0447</name>
</gene>
<dbReference type="InterPro" id="IPR005814">
    <property type="entry name" value="Aminotrans_3"/>
</dbReference>
<evidence type="ECO:0000256" key="1">
    <source>
        <dbReference type="ARBA" id="ARBA00022576"/>
    </source>
</evidence>
<dbReference type="Proteomes" id="UP000262004">
    <property type="component" value="Chromosome"/>
</dbReference>
<reference evidence="6 7" key="1">
    <citation type="submission" date="2018-04" db="EMBL/GenBank/DDBJ databases">
        <title>Complete genome sequence of Hydrogenophilus thermoluteolus TH-1.</title>
        <authorList>
            <person name="Arai H."/>
        </authorList>
    </citation>
    <scope>NUCLEOTIDE SEQUENCE [LARGE SCALE GENOMIC DNA]</scope>
    <source>
        <strain evidence="6 7">TH-1</strain>
    </source>
</reference>
<dbReference type="InterPro" id="IPR015421">
    <property type="entry name" value="PyrdxlP-dep_Trfase_major"/>
</dbReference>
<evidence type="ECO:0000313" key="6">
    <source>
        <dbReference type="EMBL" id="BBD76715.1"/>
    </source>
</evidence>
<dbReference type="HAMAP" id="MF_01107">
    <property type="entry name" value="ArgD_aminotrans_3"/>
    <property type="match status" value="1"/>
</dbReference>
<keyword evidence="1 5" id="KW-0032">Aminotransferase</keyword>
<dbReference type="PANTHER" id="PTHR11986">
    <property type="entry name" value="AMINOTRANSFERASE CLASS III"/>
    <property type="match status" value="1"/>
</dbReference>
<organism evidence="6 7">
    <name type="scientific">Hydrogenophilus thermoluteolus</name>
    <name type="common">Pseudomonas hydrogenothermophila</name>
    <dbReference type="NCBI Taxonomy" id="297"/>
    <lineage>
        <taxon>Bacteria</taxon>
        <taxon>Pseudomonadati</taxon>
        <taxon>Pseudomonadota</taxon>
        <taxon>Hydrogenophilia</taxon>
        <taxon>Hydrogenophilales</taxon>
        <taxon>Hydrogenophilaceae</taxon>
        <taxon>Hydrogenophilus</taxon>
    </lineage>
</organism>
<comment type="similarity">
    <text evidence="5">Belongs to the class-III pyridoxal-phosphate-dependent aminotransferase family. ArgD subfamily.</text>
</comment>